<accession>A0ABD2XCX8</accession>
<organism evidence="1 2">
    <name type="scientific">Trichogramma kaykai</name>
    <dbReference type="NCBI Taxonomy" id="54128"/>
    <lineage>
        <taxon>Eukaryota</taxon>
        <taxon>Metazoa</taxon>
        <taxon>Ecdysozoa</taxon>
        <taxon>Arthropoda</taxon>
        <taxon>Hexapoda</taxon>
        <taxon>Insecta</taxon>
        <taxon>Pterygota</taxon>
        <taxon>Neoptera</taxon>
        <taxon>Endopterygota</taxon>
        <taxon>Hymenoptera</taxon>
        <taxon>Apocrita</taxon>
        <taxon>Proctotrupomorpha</taxon>
        <taxon>Chalcidoidea</taxon>
        <taxon>Trichogrammatidae</taxon>
        <taxon>Trichogramma</taxon>
    </lineage>
</organism>
<sequence length="92" mass="11011">MSSDYSPVMRARFVRSINSNFAPERWYRNVYPLLVLIELIFHIRTYSPRFTYLPPPIVDFVHVTFESLIDAPAERIIHPTWSARRCYSMIKF</sequence>
<evidence type="ECO:0000313" key="1">
    <source>
        <dbReference type="EMBL" id="KAL3402990.1"/>
    </source>
</evidence>
<evidence type="ECO:0000313" key="2">
    <source>
        <dbReference type="Proteomes" id="UP001627154"/>
    </source>
</evidence>
<dbReference type="AlphaFoldDB" id="A0ABD2XCX8"/>
<name>A0ABD2XCX8_9HYME</name>
<reference evidence="1 2" key="1">
    <citation type="journal article" date="2024" name="bioRxiv">
        <title>A reference genome for Trichogramma kaykai: A tiny desert-dwelling parasitoid wasp with competing sex-ratio distorters.</title>
        <authorList>
            <person name="Culotta J."/>
            <person name="Lindsey A.R."/>
        </authorList>
    </citation>
    <scope>NUCLEOTIDE SEQUENCE [LARGE SCALE GENOMIC DNA]</scope>
    <source>
        <strain evidence="1 2">KSX58</strain>
    </source>
</reference>
<proteinExistence type="predicted"/>
<protein>
    <submittedName>
        <fullName evidence="1">Uncharacterized protein</fullName>
    </submittedName>
</protein>
<gene>
    <name evidence="1" type="ORF">TKK_004139</name>
</gene>
<dbReference type="Proteomes" id="UP001627154">
    <property type="component" value="Unassembled WGS sequence"/>
</dbReference>
<comment type="caution">
    <text evidence="1">The sequence shown here is derived from an EMBL/GenBank/DDBJ whole genome shotgun (WGS) entry which is preliminary data.</text>
</comment>
<dbReference type="EMBL" id="JBJJXI010000032">
    <property type="protein sequence ID" value="KAL3402990.1"/>
    <property type="molecule type" value="Genomic_DNA"/>
</dbReference>
<keyword evidence="2" id="KW-1185">Reference proteome</keyword>